<accession>A0A7N2N1W6</accession>
<keyword evidence="2" id="KW-1185">Reference proteome</keyword>
<dbReference type="EMBL" id="LRBV02000012">
    <property type="status" value="NOT_ANNOTATED_CDS"/>
    <property type="molecule type" value="Genomic_DNA"/>
</dbReference>
<reference evidence="1 2" key="1">
    <citation type="journal article" date="2016" name="G3 (Bethesda)">
        <title>First Draft Assembly and Annotation of the Genome of a California Endemic Oak Quercus lobata Nee (Fagaceae).</title>
        <authorList>
            <person name="Sork V.L."/>
            <person name="Fitz-Gibbon S.T."/>
            <person name="Puiu D."/>
            <person name="Crepeau M."/>
            <person name="Gugger P.F."/>
            <person name="Sherman R."/>
            <person name="Stevens K."/>
            <person name="Langley C.H."/>
            <person name="Pellegrini M."/>
            <person name="Salzberg S.L."/>
        </authorList>
    </citation>
    <scope>NUCLEOTIDE SEQUENCE [LARGE SCALE GENOMIC DNA]</scope>
    <source>
        <strain evidence="1 2">cv. SW786</strain>
    </source>
</reference>
<name>A0A7N2N1W6_QUELO</name>
<reference evidence="1" key="2">
    <citation type="submission" date="2021-01" db="UniProtKB">
        <authorList>
            <consortium name="EnsemblPlants"/>
        </authorList>
    </citation>
    <scope>IDENTIFICATION</scope>
</reference>
<dbReference type="InParanoid" id="A0A7N2N1W6"/>
<protein>
    <submittedName>
        <fullName evidence="1">Uncharacterized protein</fullName>
    </submittedName>
</protein>
<dbReference type="EnsemblPlants" id="QL12p008412:mrna">
    <property type="protein sequence ID" value="QL12p008412:mrna"/>
    <property type="gene ID" value="QL12p008412"/>
</dbReference>
<evidence type="ECO:0000313" key="1">
    <source>
        <dbReference type="EnsemblPlants" id="QL12p008412:mrna"/>
    </source>
</evidence>
<dbReference type="Proteomes" id="UP000594261">
    <property type="component" value="Chromosome 12"/>
</dbReference>
<proteinExistence type="predicted"/>
<evidence type="ECO:0000313" key="2">
    <source>
        <dbReference type="Proteomes" id="UP000594261"/>
    </source>
</evidence>
<organism evidence="1 2">
    <name type="scientific">Quercus lobata</name>
    <name type="common">Valley oak</name>
    <dbReference type="NCBI Taxonomy" id="97700"/>
    <lineage>
        <taxon>Eukaryota</taxon>
        <taxon>Viridiplantae</taxon>
        <taxon>Streptophyta</taxon>
        <taxon>Embryophyta</taxon>
        <taxon>Tracheophyta</taxon>
        <taxon>Spermatophyta</taxon>
        <taxon>Magnoliopsida</taxon>
        <taxon>eudicotyledons</taxon>
        <taxon>Gunneridae</taxon>
        <taxon>Pentapetalae</taxon>
        <taxon>rosids</taxon>
        <taxon>fabids</taxon>
        <taxon>Fagales</taxon>
        <taxon>Fagaceae</taxon>
        <taxon>Quercus</taxon>
    </lineage>
</organism>
<dbReference type="AlphaFoldDB" id="A0A7N2N1W6"/>
<dbReference type="Gramene" id="QL12p008412:mrna">
    <property type="protein sequence ID" value="QL12p008412:mrna"/>
    <property type="gene ID" value="QL12p008412"/>
</dbReference>
<sequence>MNAETHSSGNDVPSGEKVSSSEARRDGFVCSVWDCNYRVSALVLMVARIRYKFQEYLLALSGPEHVTLPSVLNCLVPPPLGSIKINVDAAISTNKVAFAVVARDHLGAVVKVWARILPTRSSLQAETEASSGRCSLPSVNVGIMSSSKGFQRFVLTHSSPPFAPRTSPSAP</sequence>